<protein>
    <submittedName>
        <fullName evidence="1">Uncharacterized protein</fullName>
    </submittedName>
</protein>
<dbReference type="EMBL" id="CAUOFW020002892">
    <property type="protein sequence ID" value="CAK9156656.1"/>
    <property type="molecule type" value="Genomic_DNA"/>
</dbReference>
<evidence type="ECO:0000313" key="2">
    <source>
        <dbReference type="Proteomes" id="UP001642360"/>
    </source>
</evidence>
<comment type="caution">
    <text evidence="1">The sequence shown here is derived from an EMBL/GenBank/DDBJ whole genome shotgun (WGS) entry which is preliminary data.</text>
</comment>
<accession>A0ABC8SKU4</accession>
<evidence type="ECO:0000313" key="1">
    <source>
        <dbReference type="EMBL" id="CAK9156656.1"/>
    </source>
</evidence>
<organism evidence="1 2">
    <name type="scientific">Ilex paraguariensis</name>
    <name type="common">yerba mate</name>
    <dbReference type="NCBI Taxonomy" id="185542"/>
    <lineage>
        <taxon>Eukaryota</taxon>
        <taxon>Viridiplantae</taxon>
        <taxon>Streptophyta</taxon>
        <taxon>Embryophyta</taxon>
        <taxon>Tracheophyta</taxon>
        <taxon>Spermatophyta</taxon>
        <taxon>Magnoliopsida</taxon>
        <taxon>eudicotyledons</taxon>
        <taxon>Gunneridae</taxon>
        <taxon>Pentapetalae</taxon>
        <taxon>asterids</taxon>
        <taxon>campanulids</taxon>
        <taxon>Aquifoliales</taxon>
        <taxon>Aquifoliaceae</taxon>
        <taxon>Ilex</taxon>
    </lineage>
</organism>
<feature type="non-terminal residue" evidence="1">
    <location>
        <position position="56"/>
    </location>
</feature>
<feature type="non-terminal residue" evidence="1">
    <location>
        <position position="1"/>
    </location>
</feature>
<dbReference type="AlphaFoldDB" id="A0ABC8SKU4"/>
<proteinExistence type="predicted"/>
<gene>
    <name evidence="1" type="ORF">ILEXP_LOCUS25202</name>
</gene>
<name>A0ABC8SKU4_9AQUA</name>
<keyword evidence="2" id="KW-1185">Reference proteome</keyword>
<dbReference type="Proteomes" id="UP001642360">
    <property type="component" value="Unassembled WGS sequence"/>
</dbReference>
<sequence length="56" mass="6056">GSKGSIQVIKNALTKLELLAGLNPNLLNSTAYFAGVNDIQTLDSASYNYNAENRRL</sequence>
<reference evidence="1 2" key="1">
    <citation type="submission" date="2024-02" db="EMBL/GenBank/DDBJ databases">
        <authorList>
            <person name="Vignale AGUSTIN F."/>
            <person name="Sosa J E."/>
            <person name="Modenutti C."/>
        </authorList>
    </citation>
    <scope>NUCLEOTIDE SEQUENCE [LARGE SCALE GENOMIC DNA]</scope>
</reference>